<dbReference type="InterPro" id="IPR051693">
    <property type="entry name" value="UPF0046_metallophosphoest"/>
</dbReference>
<dbReference type="Proteomes" id="UP001152607">
    <property type="component" value="Unassembled WGS sequence"/>
</dbReference>
<protein>
    <recommendedName>
        <fullName evidence="2">Calcineurin-like phosphoesterase domain-containing protein</fullName>
    </recommendedName>
</protein>
<reference evidence="3" key="1">
    <citation type="submission" date="2023-01" db="EMBL/GenBank/DDBJ databases">
        <authorList>
            <person name="Van Ghelder C."/>
            <person name="Rancurel C."/>
        </authorList>
    </citation>
    <scope>NUCLEOTIDE SEQUENCE</scope>
    <source>
        <strain evidence="3">CNCM I-4278</strain>
    </source>
</reference>
<evidence type="ECO:0000259" key="2">
    <source>
        <dbReference type="Pfam" id="PF00149"/>
    </source>
</evidence>
<comment type="caution">
    <text evidence="3">The sequence shown here is derived from an EMBL/GenBank/DDBJ whole genome shotgun (WGS) entry which is preliminary data.</text>
</comment>
<dbReference type="OrthoDB" id="630188at2759"/>
<dbReference type="GO" id="GO:0016787">
    <property type="term" value="F:hydrolase activity"/>
    <property type="evidence" value="ECO:0007669"/>
    <property type="project" value="InterPro"/>
</dbReference>
<dbReference type="InterPro" id="IPR004843">
    <property type="entry name" value="Calcineurin-like_PHP"/>
</dbReference>
<accession>A0A9W4UD70</accession>
<dbReference type="EMBL" id="CAOQHR010000004">
    <property type="protein sequence ID" value="CAI6333209.1"/>
    <property type="molecule type" value="Genomic_DNA"/>
</dbReference>
<keyword evidence="4" id="KW-1185">Reference proteome</keyword>
<evidence type="ECO:0000313" key="3">
    <source>
        <dbReference type="EMBL" id="CAI6333209.1"/>
    </source>
</evidence>
<feature type="region of interest" description="Disordered" evidence="1">
    <location>
        <begin position="307"/>
        <end position="344"/>
    </location>
</feature>
<evidence type="ECO:0000256" key="1">
    <source>
        <dbReference type="SAM" id="MobiDB-lite"/>
    </source>
</evidence>
<dbReference type="Pfam" id="PF00149">
    <property type="entry name" value="Metallophos"/>
    <property type="match status" value="1"/>
</dbReference>
<evidence type="ECO:0000313" key="4">
    <source>
        <dbReference type="Proteomes" id="UP001152607"/>
    </source>
</evidence>
<feature type="compositionally biased region" description="Basic and acidic residues" evidence="1">
    <location>
        <begin position="330"/>
        <end position="344"/>
    </location>
</feature>
<feature type="region of interest" description="Disordered" evidence="1">
    <location>
        <begin position="281"/>
        <end position="300"/>
    </location>
</feature>
<dbReference type="SUPFAM" id="SSF56300">
    <property type="entry name" value="Metallo-dependent phosphatases"/>
    <property type="match status" value="1"/>
</dbReference>
<dbReference type="AlphaFoldDB" id="A0A9W4UD70"/>
<dbReference type="PANTHER" id="PTHR12905:SF16">
    <property type="entry name" value="SER_THR PROTEIN PHOSPHATASE FAMILY PROTEIN (AFU_ORTHOLOGUE AFUA_1G06000)"/>
    <property type="match status" value="1"/>
</dbReference>
<dbReference type="PANTHER" id="PTHR12905">
    <property type="entry name" value="METALLOPHOSPHOESTERASE"/>
    <property type="match status" value="1"/>
</dbReference>
<proteinExistence type="predicted"/>
<dbReference type="Gene3D" id="3.60.21.10">
    <property type="match status" value="1"/>
</dbReference>
<feature type="domain" description="Calcineurin-like phosphoesterase" evidence="2">
    <location>
        <begin position="16"/>
        <end position="212"/>
    </location>
</feature>
<name>A0A9W4UD70_9PLEO</name>
<sequence>MEEPGRSECLETRKTRIVCISDTHCQTPKLPRGDVLIHAGDLTNQGSYSELKKTVDWLEKAEFEAKIVVAGNHDITLDPSFYEEHGSLWRWPQTQDPEACRQLLTASPSITYLENEAANIYLRAPGGPHTCFKVYGSPYSPKSHRWAFQYEAERAKKLWDGIPSDTDIVVTHTPPKGHCDQATKDDRSGCETLLGALYRVRPMLSICGHIHEARGVERMRWNDSGAEDGGVVEEVEKWKDPGIGNKQSLVNLTAAGGRSLDNGSRLTRQAVVLQQNRGLTLQDCDGGGQPGVPGSHGPMVFRRTQRPAYAGSSHSEAEEERATKNGLESAADHDQREDDDDCKSRRETAVINAAVLGPRLAGKGMQFNKPIVVDVALPVWSFENNVG</sequence>
<dbReference type="InterPro" id="IPR029052">
    <property type="entry name" value="Metallo-depent_PP-like"/>
</dbReference>
<dbReference type="CDD" id="cd07379">
    <property type="entry name" value="MPP_239FB"/>
    <property type="match status" value="1"/>
</dbReference>
<gene>
    <name evidence="3" type="ORF">PDIGIT_LOCUS6246</name>
</gene>
<organism evidence="3 4">
    <name type="scientific">Periconia digitata</name>
    <dbReference type="NCBI Taxonomy" id="1303443"/>
    <lineage>
        <taxon>Eukaryota</taxon>
        <taxon>Fungi</taxon>
        <taxon>Dikarya</taxon>
        <taxon>Ascomycota</taxon>
        <taxon>Pezizomycotina</taxon>
        <taxon>Dothideomycetes</taxon>
        <taxon>Pleosporomycetidae</taxon>
        <taxon>Pleosporales</taxon>
        <taxon>Massarineae</taxon>
        <taxon>Periconiaceae</taxon>
        <taxon>Periconia</taxon>
    </lineage>
</organism>